<keyword evidence="4 5" id="KW-0472">Membrane</keyword>
<protein>
    <submittedName>
        <fullName evidence="7">YIP1 family protein</fullName>
    </submittedName>
</protein>
<comment type="subcellular location">
    <subcellularLocation>
        <location evidence="1">Membrane</location>
        <topology evidence="1">Multi-pass membrane protein</topology>
    </subcellularLocation>
</comment>
<proteinExistence type="predicted"/>
<keyword evidence="2 5" id="KW-0812">Transmembrane</keyword>
<evidence type="ECO:0000313" key="8">
    <source>
        <dbReference type="Proteomes" id="UP001042704"/>
    </source>
</evidence>
<sequence>MGQKIVKRAQGFLMDPFETFRDARTDDLGAALAYFGALLAVNVVLLCLLVIGGLVTMSGAGAGAFVFGATISVITGLIGTVILFILAALLLHLFVVLLIGGNGIKETVKALAYAATPALLLGWIPLVGVLAWVWSLGLAAIGVRELHETSTGRAAVATLSLPVFALVLFFIALFVLFSNIPEGPSYLSTRYTYDLSIQTRTPIENVTFLLPAPTCGDRPAIGPEPITDAFYSDRLPENVTSALVQVDGRHYLRLTAPSMDAGEEISVSYHNYTSLSRKFGPEVVPQLIDTLHPFDNESLFAPTQGPPGEVKTRGNNPGFSYSYTIPVYAHYENGTRVEIASEIKGVNSWSEFFDAWMNNQYSDRYHLVISGEPEGWMYAGGTMTAGSGIYREWQVGSLPAEDV</sequence>
<gene>
    <name evidence="7" type="ORF">RJ40_05680</name>
</gene>
<reference evidence="7" key="2">
    <citation type="submission" date="2019-02" db="EMBL/GenBank/DDBJ databases">
        <authorList>
            <person name="Chen S.-C."/>
            <person name="Chien H.-H."/>
            <person name="Lai M.-C."/>
        </authorList>
    </citation>
    <scope>NUCLEOTIDE SEQUENCE</scope>
    <source>
        <strain evidence="7">N2F9704</strain>
    </source>
</reference>
<evidence type="ECO:0000256" key="4">
    <source>
        <dbReference type="ARBA" id="ARBA00023136"/>
    </source>
</evidence>
<dbReference type="GO" id="GO:0016020">
    <property type="term" value="C:membrane"/>
    <property type="evidence" value="ECO:0007669"/>
    <property type="project" value="UniProtKB-SubCell"/>
</dbReference>
<evidence type="ECO:0000256" key="3">
    <source>
        <dbReference type="ARBA" id="ARBA00022989"/>
    </source>
</evidence>
<dbReference type="KEGG" id="maqe:RJ40_05680"/>
<dbReference type="AlphaFoldDB" id="A0A8A3S580"/>
<organism evidence="7 8">
    <name type="scientific">Methanofollis aquaemaris</name>
    <dbReference type="NCBI Taxonomy" id="126734"/>
    <lineage>
        <taxon>Archaea</taxon>
        <taxon>Methanobacteriati</taxon>
        <taxon>Methanobacteriota</taxon>
        <taxon>Stenosarchaea group</taxon>
        <taxon>Methanomicrobia</taxon>
        <taxon>Methanomicrobiales</taxon>
        <taxon>Methanomicrobiaceae</taxon>
        <taxon>Methanofollis</taxon>
    </lineage>
</organism>
<dbReference type="Pfam" id="PF04893">
    <property type="entry name" value="Yip1"/>
    <property type="match status" value="1"/>
</dbReference>
<accession>A0A8A3S580</accession>
<dbReference type="InterPro" id="IPR006977">
    <property type="entry name" value="Yip1_dom"/>
</dbReference>
<dbReference type="EMBL" id="CP036172">
    <property type="protein sequence ID" value="QSZ67019.1"/>
    <property type="molecule type" value="Genomic_DNA"/>
</dbReference>
<feature type="transmembrane region" description="Helical" evidence="5">
    <location>
        <begin position="31"/>
        <end position="54"/>
    </location>
</feature>
<keyword evidence="8" id="KW-1185">Reference proteome</keyword>
<dbReference type="Proteomes" id="UP001042704">
    <property type="component" value="Chromosome"/>
</dbReference>
<feature type="domain" description="Yip1" evidence="6">
    <location>
        <begin position="12"/>
        <end position="172"/>
    </location>
</feature>
<evidence type="ECO:0000256" key="5">
    <source>
        <dbReference type="SAM" id="Phobius"/>
    </source>
</evidence>
<feature type="transmembrane region" description="Helical" evidence="5">
    <location>
        <begin position="111"/>
        <end position="134"/>
    </location>
</feature>
<evidence type="ECO:0000313" key="7">
    <source>
        <dbReference type="EMBL" id="QSZ67019.1"/>
    </source>
</evidence>
<feature type="transmembrane region" description="Helical" evidence="5">
    <location>
        <begin position="154"/>
        <end position="177"/>
    </location>
</feature>
<keyword evidence="3 5" id="KW-1133">Transmembrane helix</keyword>
<evidence type="ECO:0000256" key="1">
    <source>
        <dbReference type="ARBA" id="ARBA00004141"/>
    </source>
</evidence>
<evidence type="ECO:0000256" key="2">
    <source>
        <dbReference type="ARBA" id="ARBA00022692"/>
    </source>
</evidence>
<feature type="transmembrane region" description="Helical" evidence="5">
    <location>
        <begin position="66"/>
        <end position="99"/>
    </location>
</feature>
<reference evidence="7" key="1">
    <citation type="journal article" date="2001" name="Int. J. Syst. Evol. Microbiol.">
        <title>Methanofollis aquaemaris sp. nov., a methanogen isolated from an aquaculture fish pond.</title>
        <authorList>
            <person name="Lai M.C."/>
            <person name="Chen S.C."/>
        </authorList>
    </citation>
    <scope>NUCLEOTIDE SEQUENCE</scope>
    <source>
        <strain evidence="7">N2F9704</strain>
    </source>
</reference>
<evidence type="ECO:0000259" key="6">
    <source>
        <dbReference type="Pfam" id="PF04893"/>
    </source>
</evidence>
<name>A0A8A3S580_9EURY</name>